<evidence type="ECO:0000256" key="1">
    <source>
        <dbReference type="SAM" id="Phobius"/>
    </source>
</evidence>
<evidence type="ECO:0000313" key="2">
    <source>
        <dbReference type="EMBL" id="MBT9311818.1"/>
    </source>
</evidence>
<keyword evidence="1" id="KW-0812">Transmembrane</keyword>
<dbReference type="PANTHER" id="PTHR31303:SF1">
    <property type="entry name" value="CTP-DEPENDENT DIACYLGLYCEROL KINASE 1"/>
    <property type="match status" value="1"/>
</dbReference>
<keyword evidence="1" id="KW-1133">Transmembrane helix</keyword>
<dbReference type="EMBL" id="JADOER010000004">
    <property type="protein sequence ID" value="MBT9311818.1"/>
    <property type="molecule type" value="Genomic_DNA"/>
</dbReference>
<feature type="transmembrane region" description="Helical" evidence="1">
    <location>
        <begin position="6"/>
        <end position="27"/>
    </location>
</feature>
<feature type="transmembrane region" description="Helical" evidence="1">
    <location>
        <begin position="184"/>
        <end position="202"/>
    </location>
</feature>
<proteinExistence type="predicted"/>
<feature type="transmembrane region" description="Helical" evidence="1">
    <location>
        <begin position="160"/>
        <end position="178"/>
    </location>
</feature>
<dbReference type="RefSeq" id="WP_215617684.1">
    <property type="nucleotide sequence ID" value="NZ_JADOER010000004.1"/>
</dbReference>
<gene>
    <name evidence="2" type="ORF">IXB28_06340</name>
</gene>
<dbReference type="PANTHER" id="PTHR31303">
    <property type="entry name" value="CTP-DEPENDENT DIACYLGLYCEROL KINASE 1"/>
    <property type="match status" value="1"/>
</dbReference>
<accession>A0ABS5Y2T3</accession>
<feature type="transmembrane region" description="Helical" evidence="1">
    <location>
        <begin position="96"/>
        <end position="113"/>
    </location>
</feature>
<evidence type="ECO:0000313" key="3">
    <source>
        <dbReference type="Proteomes" id="UP001196661"/>
    </source>
</evidence>
<reference evidence="2 3" key="1">
    <citation type="journal article" date="2021" name="Mar. Drugs">
        <title>Genome Reduction and Secondary Metabolism of the Marine Sponge-Associated Cyanobacterium Leptothoe.</title>
        <authorList>
            <person name="Konstantinou D."/>
            <person name="Popin R.V."/>
            <person name="Fewer D.P."/>
            <person name="Sivonen K."/>
            <person name="Gkelis S."/>
        </authorList>
    </citation>
    <scope>NUCLEOTIDE SEQUENCE [LARGE SCALE GENOMIC DNA]</scope>
    <source>
        <strain evidence="2 3">TAU-MAC 1615</strain>
    </source>
</reference>
<sequence>MEQLQIGVSGWQIGLVLVWLGLIGGVSELARRFGYSSEITRKIVHIGAGHVILLAWWFMLPAWIGVAASVIFGAVALISYRWPILPGINSVGRRSWGTFFYAISIGVLMGWCWPQGYPYFGVVGILIMCWGDGLAALVGQRWGTHGYEIWSESKSIEGSLTMALTSAIVVLVVLGTIQGLSLQLLLVAIGVAIAATILEAVSKYGVDNLTVPIGSAATALALSQLLASG</sequence>
<keyword evidence="1" id="KW-0472">Membrane</keyword>
<feature type="transmembrane region" description="Helical" evidence="1">
    <location>
        <begin position="64"/>
        <end position="84"/>
    </location>
</feature>
<keyword evidence="2" id="KW-0808">Transferase</keyword>
<dbReference type="InterPro" id="IPR037997">
    <property type="entry name" value="Dgk1-like"/>
</dbReference>
<dbReference type="GO" id="GO:0016779">
    <property type="term" value="F:nucleotidyltransferase activity"/>
    <property type="evidence" value="ECO:0007669"/>
    <property type="project" value="UniProtKB-KW"/>
</dbReference>
<feature type="transmembrane region" description="Helical" evidence="1">
    <location>
        <begin position="119"/>
        <end position="139"/>
    </location>
</feature>
<protein>
    <submittedName>
        <fullName evidence="2">Phosphatidate cytidylyltransferase</fullName>
    </submittedName>
</protein>
<comment type="caution">
    <text evidence="2">The sequence shown here is derived from an EMBL/GenBank/DDBJ whole genome shotgun (WGS) entry which is preliminary data.</text>
</comment>
<keyword evidence="3" id="KW-1185">Reference proteome</keyword>
<organism evidence="2 3">
    <name type="scientific">Leptothoe kymatousa TAU-MAC 1615</name>
    <dbReference type="NCBI Taxonomy" id="2364775"/>
    <lineage>
        <taxon>Bacteria</taxon>
        <taxon>Bacillati</taxon>
        <taxon>Cyanobacteriota</taxon>
        <taxon>Cyanophyceae</taxon>
        <taxon>Nodosilineales</taxon>
        <taxon>Cymatolegaceae</taxon>
        <taxon>Leptothoe</taxon>
        <taxon>Leptothoe kymatousa</taxon>
    </lineage>
</organism>
<name>A0ABS5Y2T3_9CYAN</name>
<dbReference type="Proteomes" id="UP001196661">
    <property type="component" value="Unassembled WGS sequence"/>
</dbReference>
<keyword evidence="2" id="KW-0548">Nucleotidyltransferase</keyword>